<dbReference type="Proteomes" id="UP001295469">
    <property type="component" value="Chromosome C03"/>
</dbReference>
<proteinExistence type="predicted"/>
<feature type="compositionally biased region" description="Polar residues" evidence="1">
    <location>
        <begin position="33"/>
        <end position="48"/>
    </location>
</feature>
<protein>
    <submittedName>
        <fullName evidence="2">(rape) hypothetical protein</fullName>
    </submittedName>
</protein>
<feature type="region of interest" description="Disordered" evidence="1">
    <location>
        <begin position="31"/>
        <end position="57"/>
    </location>
</feature>
<dbReference type="AlphaFoldDB" id="A0A816HZ09"/>
<name>A0A816HZ09_BRANA</name>
<reference evidence="2" key="1">
    <citation type="submission" date="2021-01" db="EMBL/GenBank/DDBJ databases">
        <authorList>
            <consortium name="Genoscope - CEA"/>
            <person name="William W."/>
        </authorList>
    </citation>
    <scope>NUCLEOTIDE SEQUENCE</scope>
</reference>
<accession>A0A816HZ09</accession>
<sequence>MTVGFPGGKPRLIPTRPSIRTRTVIGGKVAKATRTQGGHSSRSSNTTRPIALGSLKRQDQKKLTKAGFCVCVDM</sequence>
<gene>
    <name evidence="2" type="ORF">DARMORV10_C03P19410.1</name>
</gene>
<dbReference type="EMBL" id="HG994367">
    <property type="protein sequence ID" value="CAF1699534.1"/>
    <property type="molecule type" value="Genomic_DNA"/>
</dbReference>
<evidence type="ECO:0000256" key="1">
    <source>
        <dbReference type="SAM" id="MobiDB-lite"/>
    </source>
</evidence>
<organism evidence="2">
    <name type="scientific">Brassica napus</name>
    <name type="common">Rape</name>
    <dbReference type="NCBI Taxonomy" id="3708"/>
    <lineage>
        <taxon>Eukaryota</taxon>
        <taxon>Viridiplantae</taxon>
        <taxon>Streptophyta</taxon>
        <taxon>Embryophyta</taxon>
        <taxon>Tracheophyta</taxon>
        <taxon>Spermatophyta</taxon>
        <taxon>Magnoliopsida</taxon>
        <taxon>eudicotyledons</taxon>
        <taxon>Gunneridae</taxon>
        <taxon>Pentapetalae</taxon>
        <taxon>rosids</taxon>
        <taxon>malvids</taxon>
        <taxon>Brassicales</taxon>
        <taxon>Brassicaceae</taxon>
        <taxon>Brassiceae</taxon>
        <taxon>Brassica</taxon>
    </lineage>
</organism>
<evidence type="ECO:0000313" key="2">
    <source>
        <dbReference type="EMBL" id="CAF1699534.1"/>
    </source>
</evidence>